<dbReference type="VEuPathDB" id="TriTrypDB:Tb11.v5.0673"/>
<name>A0A1J0R8E7_9TRYP</name>
<dbReference type="InterPro" id="IPR019609">
    <property type="entry name" value="Variant_surf_glycoprt_trypan_C"/>
</dbReference>
<evidence type="ECO:0000256" key="7">
    <source>
        <dbReference type="ARBA" id="ARBA00023180"/>
    </source>
</evidence>
<organism evidence="12">
    <name type="scientific">Trypanosoma brucei</name>
    <dbReference type="NCBI Taxonomy" id="5691"/>
    <lineage>
        <taxon>Eukaryota</taxon>
        <taxon>Discoba</taxon>
        <taxon>Euglenozoa</taxon>
        <taxon>Kinetoplastea</taxon>
        <taxon>Metakinetoplastina</taxon>
        <taxon>Trypanosomatida</taxon>
        <taxon>Trypanosomatidae</taxon>
        <taxon>Trypanosoma</taxon>
    </lineage>
</organism>
<feature type="domain" description="Trypanosome variant surface glycoprotein B-type N-terminal" evidence="11">
    <location>
        <begin position="1"/>
        <end position="301"/>
    </location>
</feature>
<keyword evidence="6" id="KW-0472">Membrane</keyword>
<dbReference type="AlphaFoldDB" id="A0A1J0R8E7"/>
<dbReference type="Pfam" id="PF13206">
    <property type="entry name" value="VSG_B"/>
    <property type="match status" value="1"/>
</dbReference>
<dbReference type="Pfam" id="PF10659">
    <property type="entry name" value="Trypan_glycop_C"/>
    <property type="match status" value="1"/>
</dbReference>
<accession>A0A1J0R8E7</accession>
<evidence type="ECO:0000259" key="11">
    <source>
        <dbReference type="Pfam" id="PF13206"/>
    </source>
</evidence>
<evidence type="ECO:0000256" key="5">
    <source>
        <dbReference type="ARBA" id="ARBA00022729"/>
    </source>
</evidence>
<sequence length="426" mass="46552">MNMSVADESRQSLFDKDGPPGDWDQMKKTLKADDNKLEWAEDWGKWKEQRADTKKHTTGNDWGKKNPRPADKNLLLQARELINHTATKAKELIKTRDTLKGKSAAQLTITIAMHLKNAMCGSDETHKYDDRSKKCKDITGEPTAKAVKCAAPQNGQALATDILCICSDHNEDACAAGAAHGNHANGNIPNNEISKITGGCPNHGVARPLDIAITTALGRVASRIRNLETTKTVVGIGKLTSGTDCKSFDQANCVNYKDLLIGSYKGYNKIPWYNELSQAANAVRQFQQLQRHAATTDANVKQLRNQAESRYRRKVVLISAITNNKEANNDNTIEEKQQECEKHKDNKTACENAKCKWEGKTETVGPCKPKDGEGQTNAAPGTADIAAGGAEAGATGCTRHGTNKAKCENDKTGDKQNCAFRKGKYK</sequence>
<evidence type="ECO:0000313" key="12">
    <source>
        <dbReference type="EMBL" id="APD74064.1"/>
    </source>
</evidence>
<reference evidence="12" key="1">
    <citation type="submission" date="2016-08" db="EMBL/GenBank/DDBJ databases">
        <title>VSG repertoire of Trypanosoma brucei EATRO 1125.</title>
        <authorList>
            <person name="Cross G.A."/>
        </authorList>
    </citation>
    <scope>NUCLEOTIDE SEQUENCE</scope>
    <source>
        <strain evidence="12">EATRO 1125</strain>
    </source>
</reference>
<feature type="compositionally biased region" description="Low complexity" evidence="9">
    <location>
        <begin position="381"/>
        <end position="398"/>
    </location>
</feature>
<dbReference type="GO" id="GO:0005886">
    <property type="term" value="C:plasma membrane"/>
    <property type="evidence" value="ECO:0007669"/>
    <property type="project" value="UniProtKB-SubCell"/>
</dbReference>
<comment type="subcellular location">
    <subcellularLocation>
        <location evidence="2">Cell membrane</location>
        <topology evidence="2">Lipid-anchor</topology>
        <topology evidence="2">GPI-anchor</topology>
    </subcellularLocation>
</comment>
<evidence type="ECO:0000256" key="1">
    <source>
        <dbReference type="ARBA" id="ARBA00002523"/>
    </source>
</evidence>
<keyword evidence="4" id="KW-0336">GPI-anchor</keyword>
<evidence type="ECO:0000256" key="6">
    <source>
        <dbReference type="ARBA" id="ARBA00023136"/>
    </source>
</evidence>
<feature type="domain" description="Trypanosome variant surface glycoprotein C-terminal" evidence="10">
    <location>
        <begin position="340"/>
        <end position="426"/>
    </location>
</feature>
<evidence type="ECO:0000256" key="2">
    <source>
        <dbReference type="ARBA" id="ARBA00004609"/>
    </source>
</evidence>
<dbReference type="InterPro" id="IPR025932">
    <property type="entry name" value="Trypano_VSG_B_N_dom"/>
</dbReference>
<evidence type="ECO:0000256" key="8">
    <source>
        <dbReference type="ARBA" id="ARBA00023288"/>
    </source>
</evidence>
<feature type="region of interest" description="Disordered" evidence="9">
    <location>
        <begin position="1"/>
        <end position="31"/>
    </location>
</feature>
<keyword evidence="3" id="KW-1003">Cell membrane</keyword>
<comment type="function">
    <text evidence="1">VSG forms a coat on the surface of the parasite. The trypanosome evades the immune response of the host by expressing a series of antigenically distinct VSGs from an estimated 1000 VSG genes.</text>
</comment>
<evidence type="ECO:0000256" key="4">
    <source>
        <dbReference type="ARBA" id="ARBA00022622"/>
    </source>
</evidence>
<dbReference type="EMBL" id="KX700108">
    <property type="protein sequence ID" value="APD74064.1"/>
    <property type="molecule type" value="Genomic_DNA"/>
</dbReference>
<feature type="region of interest" description="Disordered" evidence="9">
    <location>
        <begin position="362"/>
        <end position="426"/>
    </location>
</feature>
<dbReference type="GO" id="GO:0098552">
    <property type="term" value="C:side of membrane"/>
    <property type="evidence" value="ECO:0007669"/>
    <property type="project" value="UniProtKB-KW"/>
</dbReference>
<evidence type="ECO:0000256" key="9">
    <source>
        <dbReference type="SAM" id="MobiDB-lite"/>
    </source>
</evidence>
<feature type="compositionally biased region" description="Basic and acidic residues" evidence="9">
    <location>
        <begin position="405"/>
        <end position="414"/>
    </location>
</feature>
<evidence type="ECO:0000256" key="3">
    <source>
        <dbReference type="ARBA" id="ARBA00022475"/>
    </source>
</evidence>
<dbReference type="VEuPathDB" id="TriTrypDB:Tb427_000614500"/>
<keyword evidence="5" id="KW-0732">Signal</keyword>
<feature type="compositionally biased region" description="Basic and acidic residues" evidence="9">
    <location>
        <begin position="7"/>
        <end position="31"/>
    </location>
</feature>
<keyword evidence="7" id="KW-0325">Glycoprotein</keyword>
<protein>
    <submittedName>
        <fullName evidence="12">Variant surface glycoprotein 1125.2584</fullName>
    </submittedName>
</protein>
<feature type="compositionally biased region" description="Basic and acidic residues" evidence="9">
    <location>
        <begin position="44"/>
        <end position="55"/>
    </location>
</feature>
<keyword evidence="8" id="KW-0449">Lipoprotein</keyword>
<evidence type="ECO:0000259" key="10">
    <source>
        <dbReference type="Pfam" id="PF10659"/>
    </source>
</evidence>
<feature type="region of interest" description="Disordered" evidence="9">
    <location>
        <begin position="44"/>
        <end position="69"/>
    </location>
</feature>
<proteinExistence type="predicted"/>